<comment type="function">
    <text evidence="12 14">F(1)F(0) ATP synthase produces ATP from ADP in the presence of a proton or sodium gradient. F-type ATPases consist of two structural domains, F(1) containing the extramembraneous catalytic core and F(0) containing the membrane proton channel, linked together by a central stalk and a peripheral stalk. During catalysis, ATP synthesis in the catalytic domain of F(1) is coupled via a rotary mechanism of the central stalk subunits to proton translocation.</text>
</comment>
<dbReference type="Pfam" id="PF00430">
    <property type="entry name" value="ATP-synt_B"/>
    <property type="match status" value="1"/>
</dbReference>
<feature type="coiled-coil region" evidence="16">
    <location>
        <begin position="50"/>
        <end position="109"/>
    </location>
</feature>
<keyword evidence="3 14" id="KW-0813">Transport</keyword>
<dbReference type="KEGG" id="euz:DVS28_a3761"/>
<evidence type="ECO:0000256" key="7">
    <source>
        <dbReference type="ARBA" id="ARBA00022781"/>
    </source>
</evidence>
<dbReference type="PANTHER" id="PTHR33445">
    <property type="entry name" value="ATP SYNTHASE SUBUNIT B', CHLOROPLASTIC"/>
    <property type="match status" value="1"/>
</dbReference>
<evidence type="ECO:0000256" key="12">
    <source>
        <dbReference type="ARBA" id="ARBA00025198"/>
    </source>
</evidence>
<keyword evidence="6 14" id="KW-0812">Transmembrane</keyword>
<comment type="function">
    <text evidence="14">Component of the F(0) channel, it forms part of the peripheral stalk, linking F(1) to F(0).</text>
</comment>
<dbReference type="OrthoDB" id="5243563at2"/>
<keyword evidence="5 14" id="KW-0138">CF(0)</keyword>
<dbReference type="InterPro" id="IPR002146">
    <property type="entry name" value="ATP_synth_b/b'su_bac/chlpt"/>
</dbReference>
<keyword evidence="7 14" id="KW-0375">Hydrogen ion transport</keyword>
<evidence type="ECO:0000256" key="13">
    <source>
        <dbReference type="ARBA" id="ARBA00025830"/>
    </source>
</evidence>
<evidence type="ECO:0000256" key="2">
    <source>
        <dbReference type="ARBA" id="ARBA00005513"/>
    </source>
</evidence>
<evidence type="ECO:0000256" key="8">
    <source>
        <dbReference type="ARBA" id="ARBA00022989"/>
    </source>
</evidence>
<dbReference type="GO" id="GO:0005886">
    <property type="term" value="C:plasma membrane"/>
    <property type="evidence" value="ECO:0007669"/>
    <property type="project" value="UniProtKB-SubCell"/>
</dbReference>
<feature type="transmembrane region" description="Helical" evidence="14">
    <location>
        <begin position="27"/>
        <end position="47"/>
    </location>
</feature>
<dbReference type="AlphaFoldDB" id="A0A346Y1T6"/>
<dbReference type="PANTHER" id="PTHR33445:SF1">
    <property type="entry name" value="ATP SYNTHASE SUBUNIT B"/>
    <property type="match status" value="1"/>
</dbReference>
<evidence type="ECO:0000256" key="15">
    <source>
        <dbReference type="RuleBase" id="RU003848"/>
    </source>
</evidence>
<dbReference type="InterPro" id="IPR028987">
    <property type="entry name" value="ATP_synth_B-like_membr_sf"/>
</dbReference>
<reference evidence="17 18" key="1">
    <citation type="submission" date="2018-09" db="EMBL/GenBank/DDBJ databases">
        <title>Complete genome sequence of Euzebya sp. DY32-46 isolated from seawater of Pacific Ocean.</title>
        <authorList>
            <person name="Xu L."/>
            <person name="Wu Y.-H."/>
            <person name="Xu X.-W."/>
        </authorList>
    </citation>
    <scope>NUCLEOTIDE SEQUENCE [LARGE SCALE GENOMIC DNA]</scope>
    <source>
        <strain evidence="17 18">DY32-46</strain>
    </source>
</reference>
<evidence type="ECO:0000256" key="10">
    <source>
        <dbReference type="ARBA" id="ARBA00023136"/>
    </source>
</evidence>
<dbReference type="EMBL" id="CP031165">
    <property type="protein sequence ID" value="AXV08433.1"/>
    <property type="molecule type" value="Genomic_DNA"/>
</dbReference>
<dbReference type="InterPro" id="IPR005864">
    <property type="entry name" value="ATP_synth_F0_bsu_bac"/>
</dbReference>
<evidence type="ECO:0000256" key="11">
    <source>
        <dbReference type="ARBA" id="ARBA00023310"/>
    </source>
</evidence>
<dbReference type="Gene3D" id="1.20.5.620">
    <property type="entry name" value="F1F0 ATP synthase subunit B, membrane domain"/>
    <property type="match status" value="1"/>
</dbReference>
<comment type="similarity">
    <text evidence="2 14 15">Belongs to the ATPase B chain family.</text>
</comment>
<evidence type="ECO:0000256" key="14">
    <source>
        <dbReference type="HAMAP-Rule" id="MF_01398"/>
    </source>
</evidence>
<evidence type="ECO:0000256" key="9">
    <source>
        <dbReference type="ARBA" id="ARBA00023065"/>
    </source>
</evidence>
<dbReference type="Proteomes" id="UP000264006">
    <property type="component" value="Chromosome"/>
</dbReference>
<gene>
    <name evidence="14" type="primary">atpF</name>
    <name evidence="17" type="ORF">DVS28_a3761</name>
</gene>
<keyword evidence="10 14" id="KW-0472">Membrane</keyword>
<dbReference type="CDD" id="cd06503">
    <property type="entry name" value="ATP-synt_Fo_b"/>
    <property type="match status" value="1"/>
</dbReference>
<dbReference type="HAMAP" id="MF_01398">
    <property type="entry name" value="ATP_synth_b_bprime"/>
    <property type="match status" value="1"/>
</dbReference>
<keyword evidence="16" id="KW-0175">Coiled coil</keyword>
<evidence type="ECO:0000256" key="4">
    <source>
        <dbReference type="ARBA" id="ARBA00022475"/>
    </source>
</evidence>
<keyword evidence="9 14" id="KW-0406">Ion transport</keyword>
<evidence type="ECO:0000256" key="1">
    <source>
        <dbReference type="ARBA" id="ARBA00004162"/>
    </source>
</evidence>
<comment type="subcellular location">
    <subcellularLocation>
        <location evidence="1 14">Cell membrane</location>
        <topology evidence="1 14">Single-pass membrane protein</topology>
    </subcellularLocation>
</comment>
<dbReference type="InterPro" id="IPR050059">
    <property type="entry name" value="ATP_synthase_B_chain"/>
</dbReference>
<evidence type="ECO:0000313" key="17">
    <source>
        <dbReference type="EMBL" id="AXV08433.1"/>
    </source>
</evidence>
<sequence length="180" mass="19790">MPTPMIVLATEAGVDTELQLLPEIPELIWGFIAFSLLFIVISGRVFPQMNKALDERRAAIQGRIEEAEAQLAEAEKTRREYQESLSEARNEANQIIEDAKAQGERLKADIVARAEEEAAAIRARAASDSEAEKARALEELRGQVATLSTDIASKIVGAEVDQSRHDQLVDSFISKLSTTN</sequence>
<comment type="subunit">
    <text evidence="13 14">F-type ATPases have 2 components, F(1) - the catalytic core - and F(0) - the membrane proton channel. F(1) has five subunits: alpha(3), beta(3), gamma(1), delta(1), epsilon(1). F(0) has three main subunits: a(1), b(2) and c(10-14). The alpha and beta chains form an alternating ring which encloses part of the gamma chain. F(1) is attached to F(0) by a central stalk formed by the gamma and epsilon chains, while a peripheral stalk is formed by the delta and b chains.</text>
</comment>
<accession>A0A346Y1T6</accession>
<dbReference type="NCBIfam" id="TIGR01144">
    <property type="entry name" value="ATP_synt_b"/>
    <property type="match status" value="1"/>
</dbReference>
<evidence type="ECO:0000256" key="16">
    <source>
        <dbReference type="SAM" id="Coils"/>
    </source>
</evidence>
<evidence type="ECO:0000256" key="3">
    <source>
        <dbReference type="ARBA" id="ARBA00022448"/>
    </source>
</evidence>
<keyword evidence="11 14" id="KW-0066">ATP synthesis</keyword>
<keyword evidence="4 14" id="KW-1003">Cell membrane</keyword>
<keyword evidence="18" id="KW-1185">Reference proteome</keyword>
<organism evidence="17 18">
    <name type="scientific">Euzebya pacifica</name>
    <dbReference type="NCBI Taxonomy" id="1608957"/>
    <lineage>
        <taxon>Bacteria</taxon>
        <taxon>Bacillati</taxon>
        <taxon>Actinomycetota</taxon>
        <taxon>Nitriliruptoria</taxon>
        <taxon>Euzebyales</taxon>
    </lineage>
</organism>
<evidence type="ECO:0000256" key="6">
    <source>
        <dbReference type="ARBA" id="ARBA00022692"/>
    </source>
</evidence>
<dbReference type="GO" id="GO:0045259">
    <property type="term" value="C:proton-transporting ATP synthase complex"/>
    <property type="evidence" value="ECO:0007669"/>
    <property type="project" value="UniProtKB-KW"/>
</dbReference>
<keyword evidence="8 14" id="KW-1133">Transmembrane helix</keyword>
<evidence type="ECO:0000256" key="5">
    <source>
        <dbReference type="ARBA" id="ARBA00022547"/>
    </source>
</evidence>
<dbReference type="SUPFAM" id="SSF81573">
    <property type="entry name" value="F1F0 ATP synthase subunit B, membrane domain"/>
    <property type="match status" value="1"/>
</dbReference>
<protein>
    <recommendedName>
        <fullName evidence="14">ATP synthase subunit b</fullName>
    </recommendedName>
    <alternativeName>
        <fullName evidence="14">ATP synthase F(0) sector subunit b</fullName>
    </alternativeName>
    <alternativeName>
        <fullName evidence="14">ATPase subunit I</fullName>
    </alternativeName>
    <alternativeName>
        <fullName evidence="14">F-type ATPase subunit b</fullName>
        <shortName evidence="14">F-ATPase subunit b</shortName>
    </alternativeName>
</protein>
<evidence type="ECO:0000313" key="18">
    <source>
        <dbReference type="Proteomes" id="UP000264006"/>
    </source>
</evidence>
<dbReference type="RefSeq" id="WP_114592777.1">
    <property type="nucleotide sequence ID" value="NZ_CAXIBR010000188.1"/>
</dbReference>
<dbReference type="GO" id="GO:0046933">
    <property type="term" value="F:proton-transporting ATP synthase activity, rotational mechanism"/>
    <property type="evidence" value="ECO:0007669"/>
    <property type="project" value="UniProtKB-UniRule"/>
</dbReference>
<name>A0A346Y1T6_9ACTN</name>
<proteinExistence type="inferred from homology"/>
<dbReference type="GO" id="GO:0046961">
    <property type="term" value="F:proton-transporting ATPase activity, rotational mechanism"/>
    <property type="evidence" value="ECO:0007669"/>
    <property type="project" value="TreeGrafter"/>
</dbReference>